<reference evidence="1" key="1">
    <citation type="submission" date="2020-01" db="EMBL/GenBank/DDBJ databases">
        <authorList>
            <person name="Meier V. D."/>
            <person name="Meier V D."/>
        </authorList>
    </citation>
    <scope>NUCLEOTIDE SEQUENCE</scope>
    <source>
        <strain evidence="1">HLG_WM_MAG_10</strain>
    </source>
</reference>
<name>A0A6S6SAR2_9BACT</name>
<sequence>MTTSVLGCDFLLTTKIVKPKLFFMGWQKLSKNQQ</sequence>
<proteinExistence type="predicted"/>
<evidence type="ECO:0000313" key="1">
    <source>
        <dbReference type="EMBL" id="CAA6801689.1"/>
    </source>
</evidence>
<organism evidence="1">
    <name type="scientific">uncultured Aureispira sp</name>
    <dbReference type="NCBI Taxonomy" id="1331704"/>
    <lineage>
        <taxon>Bacteria</taxon>
        <taxon>Pseudomonadati</taxon>
        <taxon>Bacteroidota</taxon>
        <taxon>Saprospiria</taxon>
        <taxon>Saprospirales</taxon>
        <taxon>Saprospiraceae</taxon>
        <taxon>Aureispira</taxon>
        <taxon>environmental samples</taxon>
    </lineage>
</organism>
<dbReference type="EMBL" id="CACVAQ010000067">
    <property type="protein sequence ID" value="CAA6801689.1"/>
    <property type="molecule type" value="Genomic_DNA"/>
</dbReference>
<protein>
    <submittedName>
        <fullName evidence="1">Uncharacterized protein</fullName>
    </submittedName>
</protein>
<accession>A0A6S6SAR2</accession>
<gene>
    <name evidence="1" type="ORF">HELGO_WM31165</name>
</gene>
<dbReference type="AlphaFoldDB" id="A0A6S6SAR2"/>